<evidence type="ECO:0000313" key="1">
    <source>
        <dbReference type="EMBL" id="KAG2499629.1"/>
    </source>
</evidence>
<evidence type="ECO:0000313" key="2">
    <source>
        <dbReference type="Proteomes" id="UP000612055"/>
    </source>
</evidence>
<dbReference type="AlphaFoldDB" id="A0A836C5A2"/>
<name>A0A836C5A2_9CHLO</name>
<reference evidence="1" key="1">
    <citation type="journal article" date="2020" name="bioRxiv">
        <title>Comparative genomics of Chlamydomonas.</title>
        <authorList>
            <person name="Craig R.J."/>
            <person name="Hasan A.R."/>
            <person name="Ness R.W."/>
            <person name="Keightley P.D."/>
        </authorList>
    </citation>
    <scope>NUCLEOTIDE SEQUENCE</scope>
    <source>
        <strain evidence="1">CCAP 11/70</strain>
    </source>
</reference>
<keyword evidence="2" id="KW-1185">Reference proteome</keyword>
<accession>A0A836C5A2</accession>
<protein>
    <submittedName>
        <fullName evidence="1">Uncharacterized protein</fullName>
    </submittedName>
</protein>
<sequence>MADAFEDLHSIPERDAISKGAHWASSGDEEPLDNLLERARTCEVSRKLAVSRVSSSGDAAAAETLLQLCVQREAAGDARQVLDALRRRGLQPSAATSAQLRQLFDRLA</sequence>
<dbReference type="EMBL" id="JAEHOE010000006">
    <property type="protein sequence ID" value="KAG2499629.1"/>
    <property type="molecule type" value="Genomic_DNA"/>
</dbReference>
<gene>
    <name evidence="1" type="ORF">HYH03_002568</name>
</gene>
<proteinExistence type="predicted"/>
<dbReference type="Proteomes" id="UP000612055">
    <property type="component" value="Unassembled WGS sequence"/>
</dbReference>
<comment type="caution">
    <text evidence="1">The sequence shown here is derived from an EMBL/GenBank/DDBJ whole genome shotgun (WGS) entry which is preliminary data.</text>
</comment>
<organism evidence="1 2">
    <name type="scientific">Edaphochlamys debaryana</name>
    <dbReference type="NCBI Taxonomy" id="47281"/>
    <lineage>
        <taxon>Eukaryota</taxon>
        <taxon>Viridiplantae</taxon>
        <taxon>Chlorophyta</taxon>
        <taxon>core chlorophytes</taxon>
        <taxon>Chlorophyceae</taxon>
        <taxon>CS clade</taxon>
        <taxon>Chlamydomonadales</taxon>
        <taxon>Chlamydomonadales incertae sedis</taxon>
        <taxon>Edaphochlamys</taxon>
    </lineage>
</organism>